<evidence type="ECO:0000256" key="8">
    <source>
        <dbReference type="ARBA" id="ARBA00023224"/>
    </source>
</evidence>
<sequence>MTSLSISIVMANCDILPIANIPTVITIHDPNILPSIILPPLIYDISLEIPSRVFSVSLSFVCPSLSNHRIDNQTQIVVAVAVVAAFFICWAPFHAQRLLAVYLSNASKEAQDHTITIYLILMYSSGILYFLSTTINPVLYHIMSNKFREAFKMW</sequence>
<keyword evidence="8" id="KW-0807">Transducer</keyword>
<accession>A0A8J6LGT1</accession>
<evidence type="ECO:0000256" key="4">
    <source>
        <dbReference type="ARBA" id="ARBA00022989"/>
    </source>
</evidence>
<dbReference type="PRINTS" id="PR00237">
    <property type="entry name" value="GPCRRHODOPSN"/>
</dbReference>
<evidence type="ECO:0000256" key="6">
    <source>
        <dbReference type="ARBA" id="ARBA00023136"/>
    </source>
</evidence>
<proteinExistence type="inferred from homology"/>
<dbReference type="GO" id="GO:0008188">
    <property type="term" value="F:neuropeptide receptor activity"/>
    <property type="evidence" value="ECO:0007669"/>
    <property type="project" value="TreeGrafter"/>
</dbReference>
<dbReference type="PANTHER" id="PTHR24243">
    <property type="entry name" value="G-PROTEIN COUPLED RECEPTOR"/>
    <property type="match status" value="1"/>
</dbReference>
<keyword evidence="6 9" id="KW-0472">Membrane</keyword>
<feature type="transmembrane region" description="Helical" evidence="9">
    <location>
        <begin position="76"/>
        <end position="95"/>
    </location>
</feature>
<comment type="similarity">
    <text evidence="2">Belongs to the G-protein coupled receptor 1 family.</text>
</comment>
<organism evidence="11 12">
    <name type="scientific">Tenebrio molitor</name>
    <name type="common">Yellow mealworm beetle</name>
    <dbReference type="NCBI Taxonomy" id="7067"/>
    <lineage>
        <taxon>Eukaryota</taxon>
        <taxon>Metazoa</taxon>
        <taxon>Ecdysozoa</taxon>
        <taxon>Arthropoda</taxon>
        <taxon>Hexapoda</taxon>
        <taxon>Insecta</taxon>
        <taxon>Pterygota</taxon>
        <taxon>Neoptera</taxon>
        <taxon>Endopterygota</taxon>
        <taxon>Coleoptera</taxon>
        <taxon>Polyphaga</taxon>
        <taxon>Cucujiformia</taxon>
        <taxon>Tenebrionidae</taxon>
        <taxon>Tenebrio</taxon>
    </lineage>
</organism>
<dbReference type="Gene3D" id="1.20.1070.10">
    <property type="entry name" value="Rhodopsin 7-helix transmembrane proteins"/>
    <property type="match status" value="1"/>
</dbReference>
<evidence type="ECO:0000256" key="3">
    <source>
        <dbReference type="ARBA" id="ARBA00022692"/>
    </source>
</evidence>
<reference evidence="11" key="2">
    <citation type="submission" date="2021-08" db="EMBL/GenBank/DDBJ databases">
        <authorList>
            <person name="Eriksson T."/>
        </authorList>
    </citation>
    <scope>NUCLEOTIDE SEQUENCE</scope>
    <source>
        <strain evidence="11">Stoneville</strain>
        <tissue evidence="11">Whole head</tissue>
    </source>
</reference>
<comment type="subcellular location">
    <subcellularLocation>
        <location evidence="1">Membrane</location>
        <topology evidence="1">Multi-pass membrane protein</topology>
    </subcellularLocation>
</comment>
<evidence type="ECO:0000256" key="7">
    <source>
        <dbReference type="ARBA" id="ARBA00023170"/>
    </source>
</evidence>
<feature type="domain" description="G-protein coupled receptors family 1 profile" evidence="10">
    <location>
        <begin position="1"/>
        <end position="140"/>
    </location>
</feature>
<dbReference type="InterPro" id="IPR017452">
    <property type="entry name" value="GPCR_Rhodpsn_7TM"/>
</dbReference>
<reference evidence="11" key="1">
    <citation type="journal article" date="2020" name="J Insects Food Feed">
        <title>The yellow mealworm (Tenebrio molitor) genome: a resource for the emerging insects as food and feed industry.</title>
        <authorList>
            <person name="Eriksson T."/>
            <person name="Andere A."/>
            <person name="Kelstrup H."/>
            <person name="Emery V."/>
            <person name="Picard C."/>
        </authorList>
    </citation>
    <scope>NUCLEOTIDE SEQUENCE</scope>
    <source>
        <strain evidence="11">Stoneville</strain>
        <tissue evidence="11">Whole head</tissue>
    </source>
</reference>
<dbReference type="EMBL" id="JABDTM020003980">
    <property type="protein sequence ID" value="KAH0822159.1"/>
    <property type="molecule type" value="Genomic_DNA"/>
</dbReference>
<dbReference type="Proteomes" id="UP000719412">
    <property type="component" value="Unassembled WGS sequence"/>
</dbReference>
<feature type="transmembrane region" description="Helical" evidence="9">
    <location>
        <begin position="115"/>
        <end position="139"/>
    </location>
</feature>
<keyword evidence="12" id="KW-1185">Reference proteome</keyword>
<dbReference type="GO" id="GO:0005886">
    <property type="term" value="C:plasma membrane"/>
    <property type="evidence" value="ECO:0007669"/>
    <property type="project" value="TreeGrafter"/>
</dbReference>
<protein>
    <recommendedName>
        <fullName evidence="10">G-protein coupled receptors family 1 profile domain-containing protein</fullName>
    </recommendedName>
</protein>
<keyword evidence="7" id="KW-0675">Receptor</keyword>
<name>A0A8J6LGT1_TENMO</name>
<gene>
    <name evidence="11" type="ORF">GEV33_000632</name>
</gene>
<evidence type="ECO:0000259" key="10">
    <source>
        <dbReference type="PROSITE" id="PS50262"/>
    </source>
</evidence>
<evidence type="ECO:0000313" key="11">
    <source>
        <dbReference type="EMBL" id="KAH0822159.1"/>
    </source>
</evidence>
<evidence type="ECO:0000256" key="2">
    <source>
        <dbReference type="ARBA" id="ARBA00010663"/>
    </source>
</evidence>
<keyword evidence="5" id="KW-0297">G-protein coupled receptor</keyword>
<dbReference type="PANTHER" id="PTHR24243:SF208">
    <property type="entry name" value="PYROKININ-1 RECEPTOR"/>
    <property type="match status" value="1"/>
</dbReference>
<evidence type="ECO:0000256" key="9">
    <source>
        <dbReference type="SAM" id="Phobius"/>
    </source>
</evidence>
<dbReference type="AlphaFoldDB" id="A0A8J6LGT1"/>
<evidence type="ECO:0000256" key="1">
    <source>
        <dbReference type="ARBA" id="ARBA00004141"/>
    </source>
</evidence>
<dbReference type="SUPFAM" id="SSF81321">
    <property type="entry name" value="Family A G protein-coupled receptor-like"/>
    <property type="match status" value="1"/>
</dbReference>
<dbReference type="InterPro" id="IPR000276">
    <property type="entry name" value="GPCR_Rhodpsn"/>
</dbReference>
<evidence type="ECO:0000313" key="12">
    <source>
        <dbReference type="Proteomes" id="UP000719412"/>
    </source>
</evidence>
<keyword evidence="4 9" id="KW-1133">Transmembrane helix</keyword>
<evidence type="ECO:0000256" key="5">
    <source>
        <dbReference type="ARBA" id="ARBA00023040"/>
    </source>
</evidence>
<dbReference type="PROSITE" id="PS50262">
    <property type="entry name" value="G_PROTEIN_RECEP_F1_2"/>
    <property type="match status" value="1"/>
</dbReference>
<keyword evidence="3 9" id="KW-0812">Transmembrane</keyword>
<comment type="caution">
    <text evidence="11">The sequence shown here is derived from an EMBL/GenBank/DDBJ whole genome shotgun (WGS) entry which is preliminary data.</text>
</comment>